<dbReference type="PROSITE" id="PS50042">
    <property type="entry name" value="CNMP_BINDING_3"/>
    <property type="match status" value="1"/>
</dbReference>
<dbReference type="SUPFAM" id="SSF46785">
    <property type="entry name" value="Winged helix' DNA-binding domain"/>
    <property type="match status" value="1"/>
</dbReference>
<reference evidence="6 7" key="1">
    <citation type="submission" date="2018-11" db="EMBL/GenBank/DDBJ databases">
        <title>Genomic Encyclopedia of Type Strains, Phase IV (KMG-IV): sequencing the most valuable type-strain genomes for metagenomic binning, comparative biology and taxonomic classification.</title>
        <authorList>
            <person name="Goeker M."/>
        </authorList>
    </citation>
    <scope>NUCLEOTIDE SEQUENCE [LARGE SCALE GENOMIC DNA]</scope>
    <source>
        <strain evidence="6 7">DSM 102936</strain>
    </source>
</reference>
<gene>
    <name evidence="6" type="ORF">EDD75_2122</name>
</gene>
<sequence>MKLPVGCAACPVRCLTIAADLAPEVLAEFSRHIVQRRLAPGQQVLVEGEPCTELFIVHAGRLKLYYQNEEGKEQIIDLAGPGDLVGEAAIREGGRCDVSAAAVEEAVVCALPGAYFRWLVQARPEVAWRVLALLGAKLAHSRLVARDLALKRARERLAGVLLRLAAKEGEPVRDGVRLKMPLKVETLAYLAGLTPETTARIMSRWRKEGIIHREKRRLVFDPQKLAPSAEN</sequence>
<dbReference type="Proteomes" id="UP000282654">
    <property type="component" value="Unassembled WGS sequence"/>
</dbReference>
<evidence type="ECO:0000313" key="6">
    <source>
        <dbReference type="EMBL" id="RPF43003.1"/>
    </source>
</evidence>
<evidence type="ECO:0000259" key="4">
    <source>
        <dbReference type="PROSITE" id="PS50042"/>
    </source>
</evidence>
<name>A0A3N5AEJ7_9THEO</name>
<dbReference type="InterPro" id="IPR014710">
    <property type="entry name" value="RmlC-like_jellyroll"/>
</dbReference>
<dbReference type="GO" id="GO:0003700">
    <property type="term" value="F:DNA-binding transcription factor activity"/>
    <property type="evidence" value="ECO:0007669"/>
    <property type="project" value="TreeGrafter"/>
</dbReference>
<dbReference type="Gene3D" id="2.60.120.10">
    <property type="entry name" value="Jelly Rolls"/>
    <property type="match status" value="1"/>
</dbReference>
<dbReference type="InterPro" id="IPR036390">
    <property type="entry name" value="WH_DNA-bd_sf"/>
</dbReference>
<feature type="domain" description="Cyclic nucleotide-binding" evidence="4">
    <location>
        <begin position="17"/>
        <end position="137"/>
    </location>
</feature>
<dbReference type="SMART" id="SM00419">
    <property type="entry name" value="HTH_CRP"/>
    <property type="match status" value="1"/>
</dbReference>
<dbReference type="PANTHER" id="PTHR24567:SF28">
    <property type="entry name" value="LISTERIOLYSIN REGULATORY PROTEIN"/>
    <property type="match status" value="1"/>
</dbReference>
<dbReference type="InterPro" id="IPR000595">
    <property type="entry name" value="cNMP-bd_dom"/>
</dbReference>
<dbReference type="InterPro" id="IPR012318">
    <property type="entry name" value="HTH_CRP"/>
</dbReference>
<dbReference type="PROSITE" id="PS51063">
    <property type="entry name" value="HTH_CRP_2"/>
    <property type="match status" value="1"/>
</dbReference>
<keyword evidence="3" id="KW-0804">Transcription</keyword>
<evidence type="ECO:0000313" key="7">
    <source>
        <dbReference type="Proteomes" id="UP000282654"/>
    </source>
</evidence>
<accession>A0A3N5AEJ7</accession>
<evidence type="ECO:0000256" key="1">
    <source>
        <dbReference type="ARBA" id="ARBA00023015"/>
    </source>
</evidence>
<keyword evidence="2" id="KW-0238">DNA-binding</keyword>
<dbReference type="Gene3D" id="1.10.10.10">
    <property type="entry name" value="Winged helix-like DNA-binding domain superfamily/Winged helix DNA-binding domain"/>
    <property type="match status" value="1"/>
</dbReference>
<dbReference type="RefSeq" id="WP_170157804.1">
    <property type="nucleotide sequence ID" value="NZ_RKRE01000003.1"/>
</dbReference>
<organism evidence="6 7">
    <name type="scientific">Thermodesulfitimonas autotrophica</name>
    <dbReference type="NCBI Taxonomy" id="1894989"/>
    <lineage>
        <taxon>Bacteria</taxon>
        <taxon>Bacillati</taxon>
        <taxon>Bacillota</taxon>
        <taxon>Clostridia</taxon>
        <taxon>Thermoanaerobacterales</taxon>
        <taxon>Thermoanaerobacteraceae</taxon>
        <taxon>Thermodesulfitimonas</taxon>
    </lineage>
</organism>
<dbReference type="SUPFAM" id="SSF51206">
    <property type="entry name" value="cAMP-binding domain-like"/>
    <property type="match status" value="1"/>
</dbReference>
<dbReference type="GO" id="GO:0005829">
    <property type="term" value="C:cytosol"/>
    <property type="evidence" value="ECO:0007669"/>
    <property type="project" value="TreeGrafter"/>
</dbReference>
<dbReference type="Pfam" id="PF00027">
    <property type="entry name" value="cNMP_binding"/>
    <property type="match status" value="1"/>
</dbReference>
<evidence type="ECO:0000256" key="2">
    <source>
        <dbReference type="ARBA" id="ARBA00023125"/>
    </source>
</evidence>
<dbReference type="Pfam" id="PF13545">
    <property type="entry name" value="HTH_Crp_2"/>
    <property type="match status" value="1"/>
</dbReference>
<keyword evidence="1" id="KW-0805">Transcription regulation</keyword>
<comment type="caution">
    <text evidence="6">The sequence shown here is derived from an EMBL/GenBank/DDBJ whole genome shotgun (WGS) entry which is preliminary data.</text>
</comment>
<evidence type="ECO:0000259" key="5">
    <source>
        <dbReference type="PROSITE" id="PS51063"/>
    </source>
</evidence>
<dbReference type="AlphaFoldDB" id="A0A3N5AEJ7"/>
<dbReference type="InterPro" id="IPR018490">
    <property type="entry name" value="cNMP-bd_dom_sf"/>
</dbReference>
<keyword evidence="7" id="KW-1185">Reference proteome</keyword>
<feature type="domain" description="HTH crp-type" evidence="5">
    <location>
        <begin position="151"/>
        <end position="224"/>
    </location>
</feature>
<dbReference type="SMART" id="SM00100">
    <property type="entry name" value="cNMP"/>
    <property type="match status" value="1"/>
</dbReference>
<dbReference type="CDD" id="cd00038">
    <property type="entry name" value="CAP_ED"/>
    <property type="match status" value="1"/>
</dbReference>
<protein>
    <submittedName>
        <fullName evidence="6">CRP/FNR family transcriptional regulator</fullName>
    </submittedName>
</protein>
<proteinExistence type="predicted"/>
<dbReference type="EMBL" id="RKRE01000003">
    <property type="protein sequence ID" value="RPF43003.1"/>
    <property type="molecule type" value="Genomic_DNA"/>
</dbReference>
<dbReference type="GO" id="GO:0003677">
    <property type="term" value="F:DNA binding"/>
    <property type="evidence" value="ECO:0007669"/>
    <property type="project" value="UniProtKB-KW"/>
</dbReference>
<evidence type="ECO:0000256" key="3">
    <source>
        <dbReference type="ARBA" id="ARBA00023163"/>
    </source>
</evidence>
<dbReference type="InterPro" id="IPR036388">
    <property type="entry name" value="WH-like_DNA-bd_sf"/>
</dbReference>
<dbReference type="PANTHER" id="PTHR24567">
    <property type="entry name" value="CRP FAMILY TRANSCRIPTIONAL REGULATORY PROTEIN"/>
    <property type="match status" value="1"/>
</dbReference>
<dbReference type="InterPro" id="IPR050397">
    <property type="entry name" value="Env_Response_Regulators"/>
</dbReference>